<keyword evidence="4 9" id="KW-0805">Transcription regulation</keyword>
<comment type="subcellular location">
    <subcellularLocation>
        <location evidence="8 9">Nucleus</location>
    </subcellularLocation>
</comment>
<dbReference type="GO" id="GO:0008270">
    <property type="term" value="F:zinc ion binding"/>
    <property type="evidence" value="ECO:0007669"/>
    <property type="project" value="UniProtKB-KW"/>
</dbReference>
<reference evidence="12 13" key="2">
    <citation type="journal article" date="2009" name="PLoS ONE">
        <title>An integrated genetic and cytogenetic map of the cucumber genome.</title>
        <authorList>
            <person name="Ren Y."/>
            <person name="Zhang Z."/>
            <person name="Liu J."/>
            <person name="Staub J.E."/>
            <person name="Han Y."/>
            <person name="Cheng Z."/>
            <person name="Li X."/>
            <person name="Lu J."/>
            <person name="Miao H."/>
            <person name="Kang H."/>
            <person name="Xie B."/>
            <person name="Gu X."/>
            <person name="Wang X."/>
            <person name="Du Y."/>
            <person name="Jin W."/>
            <person name="Huang S."/>
        </authorList>
    </citation>
    <scope>NUCLEOTIDE SEQUENCE [LARGE SCALE GENOMIC DNA]</scope>
    <source>
        <strain evidence="13">cv. 9930</strain>
    </source>
</reference>
<feature type="domain" description="Dof-type" evidence="11">
    <location>
        <begin position="54"/>
        <end position="108"/>
    </location>
</feature>
<dbReference type="InterPro" id="IPR003851">
    <property type="entry name" value="Znf_Dof"/>
</dbReference>
<evidence type="ECO:0000256" key="7">
    <source>
        <dbReference type="ARBA" id="ARBA00023242"/>
    </source>
</evidence>
<reference evidence="12 13" key="1">
    <citation type="journal article" date="2009" name="Nat. Genet.">
        <title>The genome of the cucumber, Cucumis sativus L.</title>
        <authorList>
            <person name="Huang S."/>
            <person name="Li R."/>
            <person name="Zhang Z."/>
            <person name="Li L."/>
            <person name="Gu X."/>
            <person name="Fan W."/>
            <person name="Lucas W.J."/>
            <person name="Wang X."/>
            <person name="Xie B."/>
            <person name="Ni P."/>
            <person name="Ren Y."/>
            <person name="Zhu H."/>
            <person name="Li J."/>
            <person name="Lin K."/>
            <person name="Jin W."/>
            <person name="Fei Z."/>
            <person name="Li G."/>
            <person name="Staub J."/>
            <person name="Kilian A."/>
            <person name="van der Vossen E.A."/>
            <person name="Wu Y."/>
            <person name="Guo J."/>
            <person name="He J."/>
            <person name="Jia Z."/>
            <person name="Ren Y."/>
            <person name="Tian G."/>
            <person name="Lu Y."/>
            <person name="Ruan J."/>
            <person name="Qian W."/>
            <person name="Wang M."/>
            <person name="Huang Q."/>
            <person name="Li B."/>
            <person name="Xuan Z."/>
            <person name="Cao J."/>
            <person name="Asan"/>
            <person name="Wu Z."/>
            <person name="Zhang J."/>
            <person name="Cai Q."/>
            <person name="Bai Y."/>
            <person name="Zhao B."/>
            <person name="Han Y."/>
            <person name="Li Y."/>
            <person name="Li X."/>
            <person name="Wang S."/>
            <person name="Shi Q."/>
            <person name="Liu S."/>
            <person name="Cho W.K."/>
            <person name="Kim J.Y."/>
            <person name="Xu Y."/>
            <person name="Heller-Uszynska K."/>
            <person name="Miao H."/>
            <person name="Cheng Z."/>
            <person name="Zhang S."/>
            <person name="Wu J."/>
            <person name="Yang Y."/>
            <person name="Kang H."/>
            <person name="Li M."/>
            <person name="Liang H."/>
            <person name="Ren X."/>
            <person name="Shi Z."/>
            <person name="Wen M."/>
            <person name="Jian M."/>
            <person name="Yang H."/>
            <person name="Zhang G."/>
            <person name="Yang Z."/>
            <person name="Chen R."/>
            <person name="Liu S."/>
            <person name="Li J."/>
            <person name="Ma L."/>
            <person name="Liu H."/>
            <person name="Zhou Y."/>
            <person name="Zhao J."/>
            <person name="Fang X."/>
            <person name="Li G."/>
            <person name="Fang L."/>
            <person name="Li Y."/>
            <person name="Liu D."/>
            <person name="Zheng H."/>
            <person name="Zhang Y."/>
            <person name="Qin N."/>
            <person name="Li Z."/>
            <person name="Yang G."/>
            <person name="Yang S."/>
            <person name="Bolund L."/>
            <person name="Kristiansen K."/>
            <person name="Zheng H."/>
            <person name="Li S."/>
            <person name="Zhang X."/>
            <person name="Yang H."/>
            <person name="Wang J."/>
            <person name="Sun R."/>
            <person name="Zhang B."/>
            <person name="Jiang S."/>
            <person name="Wang J."/>
            <person name="Du Y."/>
            <person name="Li S."/>
        </authorList>
    </citation>
    <scope>NUCLEOTIDE SEQUENCE [LARGE SCALE GENOMIC DNA]</scope>
    <source>
        <strain evidence="13">cv. 9930</strain>
    </source>
</reference>
<protein>
    <recommendedName>
        <fullName evidence="9">Dof zinc finger protein</fullName>
    </recommendedName>
</protein>
<evidence type="ECO:0000313" key="12">
    <source>
        <dbReference type="EMBL" id="KGN49207.1"/>
    </source>
</evidence>
<evidence type="ECO:0000313" key="13">
    <source>
        <dbReference type="Proteomes" id="UP000029981"/>
    </source>
</evidence>
<keyword evidence="13" id="KW-1185">Reference proteome</keyword>
<name>A0A0A0KLF4_CUCSA</name>
<dbReference type="PANTHER" id="PTHR31992:SF97">
    <property type="entry name" value="DOF ZINC FINGER PROTEIN"/>
    <property type="match status" value="1"/>
</dbReference>
<evidence type="ECO:0000256" key="2">
    <source>
        <dbReference type="ARBA" id="ARBA00022771"/>
    </source>
</evidence>
<dbReference type="EMBL" id="CM002927">
    <property type="protein sequence ID" value="KGN49207.1"/>
    <property type="molecule type" value="Genomic_DNA"/>
</dbReference>
<dbReference type="OMA" id="QTWQEPI"/>
<accession>A0A0A0KLF4</accession>
<evidence type="ECO:0000259" key="11">
    <source>
        <dbReference type="PROSITE" id="PS50884"/>
    </source>
</evidence>
<keyword evidence="1 9" id="KW-0479">Metal-binding</keyword>
<sequence>MGLSSKQVSIDGFDWSKALMQAQKLELPKLAPSSGVKRSQHQNQIQIQPQIEQLKCPRCDSTNTKFCYYNNYNKSQPRHFCRACKRHWTKGGTLRNVPVGGGRKNKRLKKKPTTNSKKSSSSTAATTAADLINPQMDVHHFQNLPLYQGLIFSPPSSSNWAECENFTTNYGILNSQNPDFSAVSTTTSTHSPISPKFNNYSDKELKPTETEQPTHHPWQLPSTGCGIGDMSNSYWTWDDINTFTATDLNIPWDDEHDIKP</sequence>
<dbReference type="PANTHER" id="PTHR31992">
    <property type="entry name" value="DOF ZINC FINGER PROTEIN DOF1.4-RELATED"/>
    <property type="match status" value="1"/>
</dbReference>
<keyword evidence="5 8" id="KW-0238">DNA-binding</keyword>
<keyword evidence="2 8" id="KW-0863">Zinc-finger</keyword>
<keyword evidence="3 9" id="KW-0862">Zinc</keyword>
<keyword evidence="7 8" id="KW-0539">Nucleus</keyword>
<dbReference type="OrthoDB" id="1927254at2759"/>
<proteinExistence type="predicted"/>
<evidence type="ECO:0000256" key="6">
    <source>
        <dbReference type="ARBA" id="ARBA00023163"/>
    </source>
</evidence>
<dbReference type="eggNOG" id="ENOG502RH68">
    <property type="taxonomic scope" value="Eukaryota"/>
</dbReference>
<gene>
    <name evidence="12" type="ORF">Csa_6G517150</name>
</gene>
<dbReference type="Gramene" id="KGN49207">
    <property type="protein sequence ID" value="KGN49207"/>
    <property type="gene ID" value="Csa_6G517150"/>
</dbReference>
<reference evidence="12 13" key="4">
    <citation type="journal article" date="2011" name="BMC Genomics">
        <title>RNA-Seq improves annotation of protein-coding genes in the cucumber genome.</title>
        <authorList>
            <person name="Li Z."/>
            <person name="Zhang Z."/>
            <person name="Yan P."/>
            <person name="Huang S."/>
            <person name="Fei Z."/>
            <person name="Lin K."/>
        </authorList>
    </citation>
    <scope>NUCLEOTIDE SEQUENCE [LARGE SCALE GENOMIC DNA]</scope>
    <source>
        <strain evidence="13">cv. 9930</strain>
    </source>
</reference>
<feature type="region of interest" description="Disordered" evidence="10">
    <location>
        <begin position="92"/>
        <end position="125"/>
    </location>
</feature>
<dbReference type="InterPro" id="IPR045174">
    <property type="entry name" value="Dof"/>
</dbReference>
<evidence type="ECO:0000256" key="10">
    <source>
        <dbReference type="SAM" id="MobiDB-lite"/>
    </source>
</evidence>
<dbReference type="PROSITE" id="PS50884">
    <property type="entry name" value="ZF_DOF_2"/>
    <property type="match status" value="1"/>
</dbReference>
<evidence type="ECO:0000256" key="8">
    <source>
        <dbReference type="PROSITE-ProRule" id="PRU00071"/>
    </source>
</evidence>
<dbReference type="GO" id="GO:0003700">
    <property type="term" value="F:DNA-binding transcription factor activity"/>
    <property type="evidence" value="ECO:0007669"/>
    <property type="project" value="UniProtKB-UniRule"/>
</dbReference>
<dbReference type="STRING" id="3659.A0A0A0KLF4"/>
<dbReference type="Proteomes" id="UP000029981">
    <property type="component" value="Chromosome 6"/>
</dbReference>
<dbReference type="Pfam" id="PF02701">
    <property type="entry name" value="Zn_ribbon_Dof"/>
    <property type="match status" value="1"/>
</dbReference>
<evidence type="ECO:0000256" key="9">
    <source>
        <dbReference type="RuleBase" id="RU369094"/>
    </source>
</evidence>
<reference evidence="12 13" key="3">
    <citation type="journal article" date="2010" name="BMC Genomics">
        <title>Transcriptome sequencing and comparative analysis of cucumber flowers with different sex types.</title>
        <authorList>
            <person name="Guo S."/>
            <person name="Zheng Y."/>
            <person name="Joung J.G."/>
            <person name="Liu S."/>
            <person name="Zhang Z."/>
            <person name="Crasta O.R."/>
            <person name="Sobral B.W."/>
            <person name="Xu Y."/>
            <person name="Huang S."/>
            <person name="Fei Z."/>
        </authorList>
    </citation>
    <scope>NUCLEOTIDE SEQUENCE [LARGE SCALE GENOMIC DNA]</scope>
    <source>
        <strain evidence="13">cv. 9930</strain>
    </source>
</reference>
<dbReference type="PROSITE" id="PS01361">
    <property type="entry name" value="ZF_DOF_1"/>
    <property type="match status" value="1"/>
</dbReference>
<keyword evidence="6 9" id="KW-0804">Transcription</keyword>
<organism evidence="12 13">
    <name type="scientific">Cucumis sativus</name>
    <name type="common">Cucumber</name>
    <dbReference type="NCBI Taxonomy" id="3659"/>
    <lineage>
        <taxon>Eukaryota</taxon>
        <taxon>Viridiplantae</taxon>
        <taxon>Streptophyta</taxon>
        <taxon>Embryophyta</taxon>
        <taxon>Tracheophyta</taxon>
        <taxon>Spermatophyta</taxon>
        <taxon>Magnoliopsida</taxon>
        <taxon>eudicotyledons</taxon>
        <taxon>Gunneridae</taxon>
        <taxon>Pentapetalae</taxon>
        <taxon>rosids</taxon>
        <taxon>fabids</taxon>
        <taxon>Cucurbitales</taxon>
        <taxon>Cucurbitaceae</taxon>
        <taxon>Benincaseae</taxon>
        <taxon>Cucumis</taxon>
    </lineage>
</organism>
<dbReference type="KEGG" id="csv:101205720"/>
<dbReference type="GO" id="GO:0003677">
    <property type="term" value="F:DNA binding"/>
    <property type="evidence" value="ECO:0007669"/>
    <property type="project" value="UniProtKB-UniRule"/>
</dbReference>
<evidence type="ECO:0000256" key="3">
    <source>
        <dbReference type="ARBA" id="ARBA00022833"/>
    </source>
</evidence>
<evidence type="ECO:0000256" key="5">
    <source>
        <dbReference type="ARBA" id="ARBA00023125"/>
    </source>
</evidence>
<dbReference type="GO" id="GO:0005634">
    <property type="term" value="C:nucleus"/>
    <property type="evidence" value="ECO:0007669"/>
    <property type="project" value="UniProtKB-SubCell"/>
</dbReference>
<evidence type="ECO:0000256" key="4">
    <source>
        <dbReference type="ARBA" id="ARBA00023015"/>
    </source>
</evidence>
<comment type="function">
    <text evidence="9">Transcription factor that binds specifically to a 5'-AA[AG]G-3' consensus core sequence.</text>
</comment>
<feature type="compositionally biased region" description="Basic residues" evidence="10">
    <location>
        <begin position="103"/>
        <end position="112"/>
    </location>
</feature>
<feature type="compositionally biased region" description="Low complexity" evidence="10">
    <location>
        <begin position="113"/>
        <end position="125"/>
    </location>
</feature>
<evidence type="ECO:0000256" key="1">
    <source>
        <dbReference type="ARBA" id="ARBA00022723"/>
    </source>
</evidence>
<dbReference type="AlphaFoldDB" id="A0A0A0KLF4"/>